<dbReference type="PATRIC" id="fig|106592.7.peg.6318"/>
<dbReference type="SUPFAM" id="SSF55781">
    <property type="entry name" value="GAF domain-like"/>
    <property type="match status" value="1"/>
</dbReference>
<dbReference type="RefSeq" id="WP_053249134.1">
    <property type="nucleotide sequence ID" value="NZ_LGAP01000005.1"/>
</dbReference>
<evidence type="ECO:0008006" key="3">
    <source>
        <dbReference type="Google" id="ProtNLM"/>
    </source>
</evidence>
<reference evidence="2" key="1">
    <citation type="submission" date="2015-07" db="EMBL/GenBank/DDBJ databases">
        <title>Whole genome sequence of an Ensifer adhaerens strain isolated from a cave pool in the Wind Cave National Park.</title>
        <authorList>
            <person name="Eng W.W.H."/>
            <person name="Gan H.M."/>
            <person name="Barton H.A."/>
            <person name="Savka M.A."/>
        </authorList>
    </citation>
    <scope>NUCLEOTIDE SEQUENCE [LARGE SCALE GENOMIC DNA]</scope>
    <source>
        <strain evidence="2">SD006</strain>
    </source>
</reference>
<dbReference type="OrthoDB" id="7066078at2"/>
<evidence type="ECO:0000313" key="2">
    <source>
        <dbReference type="Proteomes" id="UP000037425"/>
    </source>
</evidence>
<evidence type="ECO:0000313" key="1">
    <source>
        <dbReference type="EMBL" id="KOF19570.1"/>
    </source>
</evidence>
<gene>
    <name evidence="1" type="ORF">AC244_11870</name>
</gene>
<dbReference type="Proteomes" id="UP000037425">
    <property type="component" value="Unassembled WGS sequence"/>
</dbReference>
<dbReference type="EMBL" id="LGAP01000005">
    <property type="protein sequence ID" value="KOF19570.1"/>
    <property type="molecule type" value="Genomic_DNA"/>
</dbReference>
<dbReference type="InterPro" id="IPR029016">
    <property type="entry name" value="GAF-like_dom_sf"/>
</dbReference>
<comment type="caution">
    <text evidence="1">The sequence shown here is derived from an EMBL/GenBank/DDBJ whole genome shotgun (WGS) entry which is preliminary data.</text>
</comment>
<proteinExistence type="predicted"/>
<accession>A0A0L8BYC8</accession>
<organism evidence="1 2">
    <name type="scientific">Ensifer adhaerens</name>
    <name type="common">Sinorhizobium morelense</name>
    <dbReference type="NCBI Taxonomy" id="106592"/>
    <lineage>
        <taxon>Bacteria</taxon>
        <taxon>Pseudomonadati</taxon>
        <taxon>Pseudomonadota</taxon>
        <taxon>Alphaproteobacteria</taxon>
        <taxon>Hyphomicrobiales</taxon>
        <taxon>Rhizobiaceae</taxon>
        <taxon>Sinorhizobium/Ensifer group</taxon>
        <taxon>Ensifer</taxon>
    </lineage>
</organism>
<name>A0A0L8BYC8_ENSAD</name>
<sequence>MNSEQIAAALAEFDAAIARDIDADAVWGALQTLCRQVIGAKLFTIMTVDMVNEVACRAYTSHPEEYPTSGTKPIRYDSWFDIVHKAHQTFVANTIVDISKVFGDHETIWALGCGSVTNIPVVVGGELLGTVNCLDVENHYTPERVALSKHLEMPAKLAFLAAARSAKN</sequence>
<protein>
    <recommendedName>
        <fullName evidence="3">GAF domain-containing protein</fullName>
    </recommendedName>
</protein>
<dbReference type="AlphaFoldDB" id="A0A0L8BYC8"/>
<dbReference type="Gene3D" id="3.30.450.40">
    <property type="match status" value="1"/>
</dbReference>